<evidence type="ECO:0000313" key="3">
    <source>
        <dbReference type="Proteomes" id="UP000807342"/>
    </source>
</evidence>
<feature type="compositionally biased region" description="Polar residues" evidence="1">
    <location>
        <begin position="63"/>
        <end position="75"/>
    </location>
</feature>
<feature type="region of interest" description="Disordered" evidence="1">
    <location>
        <begin position="27"/>
        <end position="75"/>
    </location>
</feature>
<sequence length="75" mass="8124">MAIPWILTPAWDPAILMAEPSHYSPLFSLSSSISEEPTNDYDNDHSSPSASATNNSKEMDQLSYASTSASEDSDL</sequence>
<name>A0A9P6BVQ7_9AGAR</name>
<comment type="caution">
    <text evidence="2">The sequence shown here is derived from an EMBL/GenBank/DDBJ whole genome shotgun (WGS) entry which is preliminary data.</text>
</comment>
<organism evidence="2 3">
    <name type="scientific">Macrolepiota fuliginosa MF-IS2</name>
    <dbReference type="NCBI Taxonomy" id="1400762"/>
    <lineage>
        <taxon>Eukaryota</taxon>
        <taxon>Fungi</taxon>
        <taxon>Dikarya</taxon>
        <taxon>Basidiomycota</taxon>
        <taxon>Agaricomycotina</taxon>
        <taxon>Agaricomycetes</taxon>
        <taxon>Agaricomycetidae</taxon>
        <taxon>Agaricales</taxon>
        <taxon>Agaricineae</taxon>
        <taxon>Agaricaceae</taxon>
        <taxon>Macrolepiota</taxon>
    </lineage>
</organism>
<evidence type="ECO:0000313" key="2">
    <source>
        <dbReference type="EMBL" id="KAF9439630.1"/>
    </source>
</evidence>
<dbReference type="Proteomes" id="UP000807342">
    <property type="component" value="Unassembled WGS sequence"/>
</dbReference>
<proteinExistence type="predicted"/>
<evidence type="ECO:0000256" key="1">
    <source>
        <dbReference type="SAM" id="MobiDB-lite"/>
    </source>
</evidence>
<accession>A0A9P6BVQ7</accession>
<dbReference type="EMBL" id="MU153798">
    <property type="protein sequence ID" value="KAF9439630.1"/>
    <property type="molecule type" value="Genomic_DNA"/>
</dbReference>
<reference evidence="2" key="1">
    <citation type="submission" date="2020-11" db="EMBL/GenBank/DDBJ databases">
        <authorList>
            <consortium name="DOE Joint Genome Institute"/>
            <person name="Ahrendt S."/>
            <person name="Riley R."/>
            <person name="Andreopoulos W."/>
            <person name="Labutti K."/>
            <person name="Pangilinan J."/>
            <person name="Ruiz-Duenas F.J."/>
            <person name="Barrasa J.M."/>
            <person name="Sanchez-Garcia M."/>
            <person name="Camarero S."/>
            <person name="Miyauchi S."/>
            <person name="Serrano A."/>
            <person name="Linde D."/>
            <person name="Babiker R."/>
            <person name="Drula E."/>
            <person name="Ayuso-Fernandez I."/>
            <person name="Pacheco R."/>
            <person name="Padilla G."/>
            <person name="Ferreira P."/>
            <person name="Barriuso J."/>
            <person name="Kellner H."/>
            <person name="Castanera R."/>
            <person name="Alfaro M."/>
            <person name="Ramirez L."/>
            <person name="Pisabarro A.G."/>
            <person name="Kuo A."/>
            <person name="Tritt A."/>
            <person name="Lipzen A."/>
            <person name="He G."/>
            <person name="Yan M."/>
            <person name="Ng V."/>
            <person name="Cullen D."/>
            <person name="Martin F."/>
            <person name="Rosso M.-N."/>
            <person name="Henrissat B."/>
            <person name="Hibbett D."/>
            <person name="Martinez A.T."/>
            <person name="Grigoriev I.V."/>
        </authorList>
    </citation>
    <scope>NUCLEOTIDE SEQUENCE</scope>
    <source>
        <strain evidence="2">MF-IS2</strain>
    </source>
</reference>
<protein>
    <submittedName>
        <fullName evidence="2">Uncharacterized protein</fullName>
    </submittedName>
</protein>
<dbReference type="AlphaFoldDB" id="A0A9P6BVQ7"/>
<keyword evidence="3" id="KW-1185">Reference proteome</keyword>
<feature type="compositionally biased region" description="Polar residues" evidence="1">
    <location>
        <begin position="46"/>
        <end position="56"/>
    </location>
</feature>
<gene>
    <name evidence="2" type="ORF">P691DRAFT_769262</name>
</gene>